<gene>
    <name evidence="1" type="ORF">J7I42_09950</name>
</gene>
<protein>
    <submittedName>
        <fullName evidence="1">Uncharacterized protein</fullName>
    </submittedName>
</protein>
<keyword evidence="2" id="KW-1185">Reference proteome</keyword>
<evidence type="ECO:0000313" key="1">
    <source>
        <dbReference type="EMBL" id="MBO9200584.1"/>
    </source>
</evidence>
<comment type="caution">
    <text evidence="1">The sequence shown here is derived from an EMBL/GenBank/DDBJ whole genome shotgun (WGS) entry which is preliminary data.</text>
</comment>
<proteinExistence type="predicted"/>
<name>A0ABS3YRQ5_9BACT</name>
<evidence type="ECO:0000313" key="2">
    <source>
        <dbReference type="Proteomes" id="UP000677244"/>
    </source>
</evidence>
<sequence length="160" mass="18121">MALEEQIRQLLDERAARVGPSPTMLATVQSVNEAEATCELYDEETAMEYYDVRLRPVLNGKESITIFPKKGSWCLAVRLENTDEWMVVACSEADKWRLKIGEAIIEQDATGLQIQKQNDTLRQALELIIQAVMKVVVIQGTNPDYAKLQQALTKIQNILR</sequence>
<dbReference type="EMBL" id="JAGHKO010000001">
    <property type="protein sequence ID" value="MBO9200584.1"/>
    <property type="molecule type" value="Genomic_DNA"/>
</dbReference>
<dbReference type="RefSeq" id="WP_209138624.1">
    <property type="nucleotide sequence ID" value="NZ_JAGHKO010000001.1"/>
</dbReference>
<organism evidence="1 2">
    <name type="scientific">Niastella soli</name>
    <dbReference type="NCBI Taxonomy" id="2821487"/>
    <lineage>
        <taxon>Bacteria</taxon>
        <taxon>Pseudomonadati</taxon>
        <taxon>Bacteroidota</taxon>
        <taxon>Chitinophagia</taxon>
        <taxon>Chitinophagales</taxon>
        <taxon>Chitinophagaceae</taxon>
        <taxon>Niastella</taxon>
    </lineage>
</organism>
<dbReference type="Proteomes" id="UP000677244">
    <property type="component" value="Unassembled WGS sequence"/>
</dbReference>
<accession>A0ABS3YRQ5</accession>
<reference evidence="1 2" key="1">
    <citation type="submission" date="2021-03" db="EMBL/GenBank/DDBJ databases">
        <title>Assistant Professor.</title>
        <authorList>
            <person name="Huq M.A."/>
        </authorList>
    </citation>
    <scope>NUCLEOTIDE SEQUENCE [LARGE SCALE GENOMIC DNA]</scope>
    <source>
        <strain evidence="1 2">MAH-29</strain>
    </source>
</reference>